<dbReference type="RefSeq" id="WP_147783790.1">
    <property type="nucleotide sequence ID" value="NZ_VRMG01000008.1"/>
</dbReference>
<comment type="caution">
    <text evidence="4">The sequence shown here is derived from an EMBL/GenBank/DDBJ whole genome shotgun (WGS) entry which is preliminary data.</text>
</comment>
<dbReference type="InterPro" id="IPR058407">
    <property type="entry name" value="DUF8094"/>
</dbReference>
<sequence>MRFIAAIVTFVIAFGMIAYGIAQRTILAEPDSITASTVVPNDATVSVISSKTLKALDGRQSVTIEGPGKVFAAYGRTEDVLAWVGKASYNRIGINSAKTALTSKLVTGTETKVPDPRGSDLWLDEYSRSKSLNFFVNVPDDISIVVVSDGTKPAPNHLTISWPLDNRTPWSGPLLVGGGLLLLIGIGIYLWALAHLRRSRGPRRKSPKMPKVPRQRGYKPRKTGAIAAKGGRRSTSRRMIAIVPILLVGSVALSGCSADLWPEFMTGGSSPSATPSPTATVPVGEKLQAPSVTLPQLKNIVARVSAVAAKADAAIDPELLKSRFEGPALELRRANYAIRKVDNTYKAPAAIPAGEVNVTLPQQSNTWPRTVFTVVTPTDKTVPPVALMLVQATPRSDFKVDYATEFEAGAKLPGGVAPANIGAPRLPDETKLFTLAPAKLALAYGDIIEKGPTSEFAKYFDLKNDALLTQIGFDKRKELQAKVPATAALTFANGNGPGENITLGSNNAGAIVTVYLNETFTVKPVEAGASVNPEGAVKSLSGITGTTKGTVAVYGDQLLFYLPPASSKNKIVLLGFATGLISAKELP</sequence>
<dbReference type="Pfam" id="PF26366">
    <property type="entry name" value="DUF8094"/>
    <property type="match status" value="1"/>
</dbReference>
<feature type="transmembrane region" description="Helical" evidence="2">
    <location>
        <begin position="239"/>
        <end position="261"/>
    </location>
</feature>
<keyword evidence="2" id="KW-0472">Membrane</keyword>
<dbReference type="EMBL" id="VRMG01000008">
    <property type="protein sequence ID" value="TXN29746.1"/>
    <property type="molecule type" value="Genomic_DNA"/>
</dbReference>
<feature type="domain" description="DUF8094" evidence="3">
    <location>
        <begin position="289"/>
        <end position="584"/>
    </location>
</feature>
<feature type="transmembrane region" description="Helical" evidence="2">
    <location>
        <begin position="174"/>
        <end position="196"/>
    </location>
</feature>
<dbReference type="AlphaFoldDB" id="A0A5C8UMZ1"/>
<gene>
    <name evidence="4" type="ORF">FVP33_11385</name>
</gene>
<evidence type="ECO:0000259" key="3">
    <source>
        <dbReference type="Pfam" id="PF26366"/>
    </source>
</evidence>
<protein>
    <recommendedName>
        <fullName evidence="3">DUF8094 domain-containing protein</fullName>
    </recommendedName>
</protein>
<evidence type="ECO:0000313" key="4">
    <source>
        <dbReference type="EMBL" id="TXN29746.1"/>
    </source>
</evidence>
<keyword evidence="2" id="KW-1133">Transmembrane helix</keyword>
<name>A0A5C8UMZ1_9MICO</name>
<proteinExistence type="predicted"/>
<feature type="compositionally biased region" description="Basic residues" evidence="1">
    <location>
        <begin position="201"/>
        <end position="222"/>
    </location>
</feature>
<reference evidence="4 5" key="1">
    <citation type="submission" date="2019-08" db="EMBL/GenBank/DDBJ databases">
        <title>Bacterial whole genome sequence for Glaciihabitans sp. CHu50b-6-2.</title>
        <authorList>
            <person name="Jin L."/>
        </authorList>
    </citation>
    <scope>NUCLEOTIDE SEQUENCE [LARGE SCALE GENOMIC DNA]</scope>
    <source>
        <strain evidence="4 5">CHu50b-6-2</strain>
    </source>
</reference>
<evidence type="ECO:0000313" key="5">
    <source>
        <dbReference type="Proteomes" id="UP000321379"/>
    </source>
</evidence>
<accession>A0A5C8UMZ1</accession>
<keyword evidence="5" id="KW-1185">Reference proteome</keyword>
<keyword evidence="2" id="KW-0812">Transmembrane</keyword>
<evidence type="ECO:0000256" key="1">
    <source>
        <dbReference type="SAM" id="MobiDB-lite"/>
    </source>
</evidence>
<evidence type="ECO:0000256" key="2">
    <source>
        <dbReference type="SAM" id="Phobius"/>
    </source>
</evidence>
<feature type="region of interest" description="Disordered" evidence="1">
    <location>
        <begin position="201"/>
        <end position="230"/>
    </location>
</feature>
<organism evidence="4 5">
    <name type="scientific">Lacisediminihabitans profunda</name>
    <dbReference type="NCBI Taxonomy" id="2594790"/>
    <lineage>
        <taxon>Bacteria</taxon>
        <taxon>Bacillati</taxon>
        <taxon>Actinomycetota</taxon>
        <taxon>Actinomycetes</taxon>
        <taxon>Micrococcales</taxon>
        <taxon>Microbacteriaceae</taxon>
        <taxon>Lacisediminihabitans</taxon>
    </lineage>
</organism>
<dbReference type="Proteomes" id="UP000321379">
    <property type="component" value="Unassembled WGS sequence"/>
</dbReference>